<reference evidence="1" key="1">
    <citation type="journal article" date="2007" name="PLoS Biol.">
        <title>Rate of evolution in brain-expressed genes in humans and other primates.</title>
        <authorList>
            <person name="Wang H.-Y."/>
            <person name="Chien H.-C."/>
            <person name="Osada N."/>
            <person name="Hashimoto K."/>
            <person name="Sugano S."/>
            <person name="Gojobori T."/>
            <person name="Chou C.-K."/>
            <person name="Tsai S.-F."/>
            <person name="Wu C.-I."/>
            <person name="Shen C.-K.J."/>
        </authorList>
    </citation>
    <scope>NUCLEOTIDE SEQUENCE</scope>
</reference>
<evidence type="ECO:0000313" key="1">
    <source>
        <dbReference type="EMBL" id="BAE90923.1"/>
    </source>
</evidence>
<proteinExistence type="evidence at transcript level"/>
<dbReference type="EMBL" id="AB173861">
    <property type="protein sequence ID" value="BAE90923.1"/>
    <property type="molecule type" value="mRNA"/>
</dbReference>
<accession>I7G892</accession>
<name>I7G892_MACFA</name>
<sequence length="36" mass="4481">MFQSLLDSTYKFFDWLKDILLIFTEVFVKQSNFFRL</sequence>
<protein>
    <submittedName>
        <fullName evidence="1">Macaca fascicularis brain cDNA clone: QmoA-10746, similar to human sideroflexin 1 (SFXN1), mRNA, RefSeq: NM_022754.4</fullName>
    </submittedName>
</protein>
<dbReference type="AlphaFoldDB" id="I7G892"/>
<organism evidence="1">
    <name type="scientific">Macaca fascicularis</name>
    <name type="common">Crab-eating macaque</name>
    <name type="synonym">Cynomolgus monkey</name>
    <dbReference type="NCBI Taxonomy" id="9541"/>
    <lineage>
        <taxon>Eukaryota</taxon>
        <taxon>Metazoa</taxon>
        <taxon>Chordata</taxon>
        <taxon>Craniata</taxon>
        <taxon>Vertebrata</taxon>
        <taxon>Euteleostomi</taxon>
        <taxon>Mammalia</taxon>
        <taxon>Eutheria</taxon>
        <taxon>Euarchontoglires</taxon>
        <taxon>Primates</taxon>
        <taxon>Haplorrhini</taxon>
        <taxon>Catarrhini</taxon>
        <taxon>Cercopithecidae</taxon>
        <taxon>Cercopithecinae</taxon>
        <taxon>Macaca</taxon>
    </lineage>
</organism>